<sequence>MCGMYRVCKKGFFMKNIQKVLLLASVMSAFTNQVIFASEVASSEIVGSEIARGIAPADNERERERESNSRANGF</sequence>
<feature type="chain" id="PRO_5004767231" evidence="1">
    <location>
        <begin position="38"/>
        <end position="74"/>
    </location>
</feature>
<proteinExistence type="predicted"/>
<evidence type="ECO:0000313" key="3">
    <source>
        <dbReference type="Proteomes" id="UP000018731"/>
    </source>
</evidence>
<accession>V8C6L5</accession>
<keyword evidence="1" id="KW-0732">Signal</keyword>
<dbReference type="AlphaFoldDB" id="V8C6L5"/>
<feature type="signal peptide" evidence="1">
    <location>
        <begin position="1"/>
        <end position="37"/>
    </location>
</feature>
<dbReference type="EMBL" id="AZJI01000007">
    <property type="protein sequence ID" value="ETD22717.1"/>
    <property type="molecule type" value="Genomic_DNA"/>
</dbReference>
<name>V8C6L5_9HELI</name>
<evidence type="ECO:0000256" key="1">
    <source>
        <dbReference type="SAM" id="SignalP"/>
    </source>
</evidence>
<evidence type="ECO:0000313" key="2">
    <source>
        <dbReference type="EMBL" id="ETD22717.1"/>
    </source>
</evidence>
<dbReference type="HOGENOM" id="CLU_200412_0_0_7"/>
<comment type="caution">
    <text evidence="2">The sequence shown here is derived from an EMBL/GenBank/DDBJ whole genome shotgun (WGS) entry which is preliminary data.</text>
</comment>
<organism evidence="2 3">
    <name type="scientific">Helicobacter macacae MIT 99-5501</name>
    <dbReference type="NCBI Taxonomy" id="1357400"/>
    <lineage>
        <taxon>Bacteria</taxon>
        <taxon>Pseudomonadati</taxon>
        <taxon>Campylobacterota</taxon>
        <taxon>Epsilonproteobacteria</taxon>
        <taxon>Campylobacterales</taxon>
        <taxon>Helicobacteraceae</taxon>
        <taxon>Helicobacter</taxon>
    </lineage>
</organism>
<dbReference type="Proteomes" id="UP000018731">
    <property type="component" value="Unassembled WGS sequence"/>
</dbReference>
<gene>
    <name evidence="2" type="ORF">HMPREF2086_01516</name>
</gene>
<protein>
    <submittedName>
        <fullName evidence="2">Uncharacterized protein</fullName>
    </submittedName>
</protein>
<dbReference type="PATRIC" id="fig|1357400.3.peg.2038"/>
<reference evidence="2 3" key="1">
    <citation type="journal article" date="2014" name="Genome Announc.">
        <title>Draft genome sequences of six enterohepatic helicobacter species isolated from humans and one from rhesus macaques.</title>
        <authorList>
            <person name="Shen Z."/>
            <person name="Sheh A."/>
            <person name="Young S.K."/>
            <person name="Abouelliel A."/>
            <person name="Ward D.V."/>
            <person name="Earl A.M."/>
            <person name="Fox J.G."/>
        </authorList>
    </citation>
    <scope>NUCLEOTIDE SEQUENCE [LARGE SCALE GENOMIC DNA]</scope>
    <source>
        <strain evidence="2 3">MIT 99-5501</strain>
    </source>
</reference>
<keyword evidence="3" id="KW-1185">Reference proteome</keyword>